<reference evidence="16 17" key="1">
    <citation type="journal article" date="2018" name="Genome Biol. Evol.">
        <title>Multiple Roots of Fruiting Body Formation in Amoebozoa.</title>
        <authorList>
            <person name="Hillmann F."/>
            <person name="Forbes G."/>
            <person name="Novohradska S."/>
            <person name="Ferling I."/>
            <person name="Riege K."/>
            <person name="Groth M."/>
            <person name="Westermann M."/>
            <person name="Marz M."/>
            <person name="Spaller T."/>
            <person name="Winckler T."/>
            <person name="Schaap P."/>
            <person name="Glockner G."/>
        </authorList>
    </citation>
    <scope>NUCLEOTIDE SEQUENCE [LARGE SCALE GENOMIC DNA]</scope>
    <source>
        <strain evidence="16 17">Jena</strain>
    </source>
</reference>
<dbReference type="SUPFAM" id="SSF63867">
    <property type="entry name" value="MoeA C-terminal domain-like"/>
    <property type="match status" value="1"/>
</dbReference>
<evidence type="ECO:0000256" key="4">
    <source>
        <dbReference type="ARBA" id="ARBA00008339"/>
    </source>
</evidence>
<feature type="repeat" description="WD" evidence="13">
    <location>
        <begin position="221"/>
        <end position="260"/>
    </location>
</feature>
<comment type="caution">
    <text evidence="16">The sequence shown here is derived from an EMBL/GenBank/DDBJ whole genome shotgun (WGS) entry which is preliminary data.</text>
</comment>
<feature type="compositionally biased region" description="Polar residues" evidence="14">
    <location>
        <begin position="94"/>
        <end position="103"/>
    </location>
</feature>
<dbReference type="GO" id="GO:0005829">
    <property type="term" value="C:cytosol"/>
    <property type="evidence" value="ECO:0007669"/>
    <property type="project" value="TreeGrafter"/>
</dbReference>
<dbReference type="AlphaFoldDB" id="A0A2P6NG22"/>
<dbReference type="NCBIfam" id="TIGR00177">
    <property type="entry name" value="molyb_syn"/>
    <property type="match status" value="2"/>
</dbReference>
<dbReference type="SUPFAM" id="SSF53218">
    <property type="entry name" value="Molybdenum cofactor biosynthesis proteins"/>
    <property type="match status" value="2"/>
</dbReference>
<keyword evidence="13" id="KW-0853">WD repeat</keyword>
<keyword evidence="10" id="KW-0460">Magnesium</keyword>
<dbReference type="Pfam" id="PF03454">
    <property type="entry name" value="MoeA_C"/>
    <property type="match status" value="1"/>
</dbReference>
<dbReference type="SUPFAM" id="SSF63882">
    <property type="entry name" value="MoeA N-terminal region -like"/>
    <property type="match status" value="1"/>
</dbReference>
<evidence type="ECO:0000256" key="3">
    <source>
        <dbReference type="ARBA" id="ARBA00007589"/>
    </source>
</evidence>
<feature type="compositionally biased region" description="Polar residues" evidence="14">
    <location>
        <begin position="621"/>
        <end position="630"/>
    </location>
</feature>
<keyword evidence="6" id="KW-0808">Transferase</keyword>
<keyword evidence="11" id="KW-0501">Molybdenum cofactor biosynthesis</keyword>
<dbReference type="InterPro" id="IPR001680">
    <property type="entry name" value="WD40_rpt"/>
</dbReference>
<evidence type="ECO:0000313" key="16">
    <source>
        <dbReference type="EMBL" id="PRP82906.1"/>
    </source>
</evidence>
<dbReference type="InterPro" id="IPR036688">
    <property type="entry name" value="MoeA_C_domain_IV_sf"/>
</dbReference>
<evidence type="ECO:0000256" key="14">
    <source>
        <dbReference type="SAM" id="MobiDB-lite"/>
    </source>
</evidence>
<dbReference type="GO" id="GO:0006777">
    <property type="term" value="P:Mo-molybdopterin cofactor biosynthetic process"/>
    <property type="evidence" value="ECO:0007669"/>
    <property type="project" value="UniProtKB-KW"/>
</dbReference>
<protein>
    <recommendedName>
        <fullName evidence="15">MoaB/Mog domain-containing protein</fullName>
    </recommendedName>
</protein>
<dbReference type="OrthoDB" id="4349954at2759"/>
<dbReference type="SMART" id="SM00320">
    <property type="entry name" value="WD40"/>
    <property type="match status" value="4"/>
</dbReference>
<evidence type="ECO:0000256" key="1">
    <source>
        <dbReference type="ARBA" id="ARBA00001946"/>
    </source>
</evidence>
<feature type="domain" description="MoaB/Mog" evidence="15">
    <location>
        <begin position="461"/>
        <end position="610"/>
    </location>
</feature>
<dbReference type="InterPro" id="IPR005110">
    <property type="entry name" value="MoeA_linker/N"/>
</dbReference>
<dbReference type="FunFam" id="3.40.980.10:FF:000001">
    <property type="entry name" value="Molybdopterin molybdenumtransferase"/>
    <property type="match status" value="1"/>
</dbReference>
<dbReference type="InterPro" id="IPR036135">
    <property type="entry name" value="MoeA_linker/N_sf"/>
</dbReference>
<evidence type="ECO:0000256" key="6">
    <source>
        <dbReference type="ARBA" id="ARBA00022679"/>
    </source>
</evidence>
<dbReference type="GO" id="GO:0046872">
    <property type="term" value="F:metal ion binding"/>
    <property type="evidence" value="ECO:0007669"/>
    <property type="project" value="UniProtKB-KW"/>
</dbReference>
<evidence type="ECO:0000256" key="5">
    <source>
        <dbReference type="ARBA" id="ARBA00022505"/>
    </source>
</evidence>
<dbReference type="Pfam" id="PF03453">
    <property type="entry name" value="MoeA_N"/>
    <property type="match status" value="1"/>
</dbReference>
<dbReference type="SMART" id="SM00852">
    <property type="entry name" value="MoCF_biosynth"/>
    <property type="match status" value="2"/>
</dbReference>
<proteinExistence type="inferred from homology"/>
<dbReference type="PROSITE" id="PS01078">
    <property type="entry name" value="MOCF_BIOSYNTHESIS_1"/>
    <property type="match status" value="1"/>
</dbReference>
<comment type="cofactor">
    <cofactor evidence="1">
        <name>Mg(2+)</name>
        <dbReference type="ChEBI" id="CHEBI:18420"/>
    </cofactor>
</comment>
<dbReference type="CDD" id="cd00887">
    <property type="entry name" value="MoeA"/>
    <property type="match status" value="1"/>
</dbReference>
<dbReference type="InterPro" id="IPR008284">
    <property type="entry name" value="MoCF_biosynth_CS"/>
</dbReference>
<evidence type="ECO:0000256" key="9">
    <source>
        <dbReference type="ARBA" id="ARBA00022840"/>
    </source>
</evidence>
<evidence type="ECO:0000256" key="10">
    <source>
        <dbReference type="ARBA" id="ARBA00022842"/>
    </source>
</evidence>
<keyword evidence="9" id="KW-0067">ATP-binding</keyword>
<dbReference type="STRING" id="1890364.A0A2P6NG22"/>
<name>A0A2P6NG22_9EUKA</name>
<dbReference type="EMBL" id="MDYQ01000093">
    <property type="protein sequence ID" value="PRP82906.1"/>
    <property type="molecule type" value="Genomic_DNA"/>
</dbReference>
<dbReference type="FunFam" id="2.170.190.11:FF:000001">
    <property type="entry name" value="Molybdopterin molybdenumtransferase"/>
    <property type="match status" value="1"/>
</dbReference>
<dbReference type="InterPro" id="IPR005111">
    <property type="entry name" value="MoeA_C_domain_IV"/>
</dbReference>
<dbReference type="InterPro" id="IPR036425">
    <property type="entry name" value="MoaB/Mog-like_dom_sf"/>
</dbReference>
<dbReference type="PANTHER" id="PTHR10192:SF5">
    <property type="entry name" value="GEPHYRIN"/>
    <property type="match status" value="1"/>
</dbReference>
<dbReference type="InterPro" id="IPR001453">
    <property type="entry name" value="MoaB/Mog_dom"/>
</dbReference>
<gene>
    <name evidence="16" type="ORF">PROFUN_06683</name>
</gene>
<feature type="domain" description="MoaB/Mog" evidence="15">
    <location>
        <begin position="849"/>
        <end position="994"/>
    </location>
</feature>
<dbReference type="GO" id="GO:0061599">
    <property type="term" value="F:molybdopterin molybdotransferase activity"/>
    <property type="evidence" value="ECO:0007669"/>
    <property type="project" value="TreeGrafter"/>
</dbReference>
<comment type="pathway">
    <text evidence="2">Cofactor biosynthesis; molybdopterin biosynthesis.</text>
</comment>
<dbReference type="Gene3D" id="2.40.340.10">
    <property type="entry name" value="MoeA, C-terminal, domain IV"/>
    <property type="match status" value="1"/>
</dbReference>
<dbReference type="Pfam" id="PF00400">
    <property type="entry name" value="WD40"/>
    <property type="match status" value="3"/>
</dbReference>
<dbReference type="GO" id="GO:0005524">
    <property type="term" value="F:ATP binding"/>
    <property type="evidence" value="ECO:0007669"/>
    <property type="project" value="UniProtKB-KW"/>
</dbReference>
<evidence type="ECO:0000256" key="12">
    <source>
        <dbReference type="ARBA" id="ARBA00023268"/>
    </source>
</evidence>
<dbReference type="SUPFAM" id="SSF50978">
    <property type="entry name" value="WD40 repeat-like"/>
    <property type="match status" value="1"/>
</dbReference>
<dbReference type="FunCoup" id="A0A2P6NG22">
    <property type="interactions" value="334"/>
</dbReference>
<feature type="region of interest" description="Disordered" evidence="14">
    <location>
        <begin position="621"/>
        <end position="670"/>
    </location>
</feature>
<feature type="region of interest" description="Disordered" evidence="14">
    <location>
        <begin position="94"/>
        <end position="123"/>
    </location>
</feature>
<evidence type="ECO:0000259" key="15">
    <source>
        <dbReference type="SMART" id="SM00852"/>
    </source>
</evidence>
<evidence type="ECO:0000256" key="13">
    <source>
        <dbReference type="PROSITE-ProRule" id="PRU00221"/>
    </source>
</evidence>
<evidence type="ECO:0000256" key="11">
    <source>
        <dbReference type="ARBA" id="ARBA00023150"/>
    </source>
</evidence>
<evidence type="ECO:0000256" key="8">
    <source>
        <dbReference type="ARBA" id="ARBA00022741"/>
    </source>
</evidence>
<evidence type="ECO:0000256" key="2">
    <source>
        <dbReference type="ARBA" id="ARBA00005046"/>
    </source>
</evidence>
<dbReference type="UniPathway" id="UPA00344"/>
<dbReference type="NCBIfam" id="NF045515">
    <property type="entry name" value="Glp_gephyrin"/>
    <property type="match status" value="1"/>
</dbReference>
<dbReference type="Pfam" id="PF00994">
    <property type="entry name" value="MoCF_biosynth"/>
    <property type="match status" value="2"/>
</dbReference>
<sequence>MDNGSISPRSISNRVDRSLSFSGIEAGLDDLEEQARANHAAAAQIQSVEYQVIHEKFLGLILQFKGLLDSANEAQNYRTRSVFNDDDRQSVFSDGSSVIMTSPKSRRGTDADTMMRSPSSNSRSWNISTLRSSVVKEIFGGRKRLTDVTMENEESLSSSFSDASAGYRESDGPFVLIRRGSPRHKGPISCMSVIGDTIWVGCGDGNVRIWSFITSQAQSDLKAHDQGVTSIQLVGEKIWTASMDGTVKVWSQRGSKVSLVKRINVSSECHCISLCEVSPDRMWGPLVSGDIKVWSSRSGSLKTQLNVGRTAGCALIYGDELWVGTERAVVVVDTKSCKEKDRLDGHTDTIMSLATVTAFEIWSGSLDQTIRCWSVHTHECSRVIACNFSVFCLQPVRQAECVWAGGKDGKIIVWSSKNGDIEQEFAQPHADAVSSFLVDPKGQISRTGGRFTRFKFGLRIGVLTISDRVSRGQAEDKSGPLIQQLLTEYFESKNTPLSFVTALVPDELPQIKEQLLRWCNEDSLSVVLTTGGTGFAPRDVTPEATKQVIQRETMGLTIAMMNESLRCTPHAALSRLVTGICNSTLIVNLPGSTKAVRENLQIVMPLLPHSVALIRDNNTSHSFEKNQQPNTSSASTHSHSHDHSHSHTHSHSHGCGGHHNDIPNPSRVSHWPMLPVPKALDIILSSISPPQHSNHTVPIDRVVGHVLREDITSTISLPPYPASVKDGFAVISSDGPGEYLVVDSVMAGCSAENPLQSGQIARITTGAAVPAGADAVVMVERTSIVQLQPETVKTYDIVTPGQDIRPIGSDVARGQVVLREGSVVGVSDVGLLSTVGVMEVPVHRWPTVAVLSTGDELSDQSTTELPQNRIWDSNRPMLRSAIRSIHPSIEIVDQGIAKDTKEDIMTKMSQGLSRADVLITSGGVSMGELDLIEPVMKELGADIHFGRILMKPGKPFTFATLQVEGKKKWIFALPGNPVSVMVTFYLLVLPSLRKMAGISSPNLQRIRTKLGQDFKMDPDRPEYHRCRLEYGEDVECFSTGNQSSCRLLSMYNADALVLIPQGEGVQKKGSKLDAFIIPK</sequence>
<dbReference type="Gene3D" id="2.170.190.11">
    <property type="entry name" value="Molybdopterin biosynthesis moea protein, domain 3"/>
    <property type="match status" value="1"/>
</dbReference>
<keyword evidence="8" id="KW-0547">Nucleotide-binding</keyword>
<evidence type="ECO:0000256" key="7">
    <source>
        <dbReference type="ARBA" id="ARBA00022723"/>
    </source>
</evidence>
<organism evidence="16 17">
    <name type="scientific">Planoprotostelium fungivorum</name>
    <dbReference type="NCBI Taxonomy" id="1890364"/>
    <lineage>
        <taxon>Eukaryota</taxon>
        <taxon>Amoebozoa</taxon>
        <taxon>Evosea</taxon>
        <taxon>Variosea</taxon>
        <taxon>Cavosteliida</taxon>
        <taxon>Cavosteliaceae</taxon>
        <taxon>Planoprotostelium</taxon>
    </lineage>
</organism>
<dbReference type="PROSITE" id="PS50082">
    <property type="entry name" value="WD_REPEATS_2"/>
    <property type="match status" value="2"/>
</dbReference>
<dbReference type="Gene3D" id="2.130.10.10">
    <property type="entry name" value="YVTN repeat-like/Quinoprotein amine dehydrogenase"/>
    <property type="match status" value="2"/>
</dbReference>
<comment type="similarity">
    <text evidence="4">In the C-terminal section; belongs to the MoeA family.</text>
</comment>
<keyword evidence="5" id="KW-0500">Molybdenum</keyword>
<dbReference type="Gene3D" id="3.40.980.10">
    <property type="entry name" value="MoaB/Mog-like domain"/>
    <property type="match status" value="2"/>
</dbReference>
<accession>A0A2P6NG22</accession>
<dbReference type="InterPro" id="IPR015943">
    <property type="entry name" value="WD40/YVTN_repeat-like_dom_sf"/>
</dbReference>
<dbReference type="FunFam" id="3.40.980.10:FF:000002">
    <property type="entry name" value="Molybdopterin molybdenumtransferase"/>
    <property type="match status" value="1"/>
</dbReference>
<dbReference type="InterPro" id="IPR036322">
    <property type="entry name" value="WD40_repeat_dom_sf"/>
</dbReference>
<comment type="similarity">
    <text evidence="3">In the N-terminal section; belongs to the MoaB/Mog family.</text>
</comment>
<keyword evidence="17" id="KW-1185">Reference proteome</keyword>
<dbReference type="Gene3D" id="3.90.105.10">
    <property type="entry name" value="Molybdopterin biosynthesis moea protein, domain 2"/>
    <property type="match status" value="1"/>
</dbReference>
<evidence type="ECO:0000313" key="17">
    <source>
        <dbReference type="Proteomes" id="UP000241769"/>
    </source>
</evidence>
<feature type="repeat" description="WD" evidence="13">
    <location>
        <begin position="343"/>
        <end position="383"/>
    </location>
</feature>
<keyword evidence="12" id="KW-0511">Multifunctional enzyme</keyword>
<dbReference type="InParanoid" id="A0A2P6NG22"/>
<dbReference type="PANTHER" id="PTHR10192">
    <property type="entry name" value="MOLYBDOPTERIN BIOSYNTHESIS PROTEIN"/>
    <property type="match status" value="1"/>
</dbReference>
<keyword evidence="7" id="KW-0479">Metal-binding</keyword>
<dbReference type="CDD" id="cd00886">
    <property type="entry name" value="MogA_MoaB"/>
    <property type="match status" value="1"/>
</dbReference>
<dbReference type="InterPro" id="IPR038987">
    <property type="entry name" value="MoeA-like"/>
</dbReference>
<dbReference type="Proteomes" id="UP000241769">
    <property type="component" value="Unassembled WGS sequence"/>
</dbReference>